<accession>A0A9W7SLA0</accession>
<keyword evidence="3 8" id="KW-0812">Transmembrane</keyword>
<evidence type="ECO:0000256" key="3">
    <source>
        <dbReference type="ARBA" id="ARBA00022692"/>
    </source>
</evidence>
<feature type="region of interest" description="Disordered" evidence="7">
    <location>
        <begin position="1155"/>
        <end position="1183"/>
    </location>
</feature>
<dbReference type="Proteomes" id="UP001138500">
    <property type="component" value="Unassembled WGS sequence"/>
</dbReference>
<reference evidence="10 11" key="1">
    <citation type="journal article" date="2018" name="IMA Fungus">
        <title>IMA Genome-F 10: Nine draft genome sequences of Claviceps purpurea s.lat., including C. arundinis, C. humidiphila, and C. cf. spartinae, pseudomolecules for the pitch canker pathogen Fusarium circinatum, draft genome of Davidsoniella eucalypti, Grosmannia galeiformis, Quambalaria eucalypti, and Teratosphaeria destructans.</title>
        <authorList>
            <person name="Wingfield B.D."/>
            <person name="Liu M."/>
            <person name="Nguyen H.D."/>
            <person name="Lane F.A."/>
            <person name="Morgan S.W."/>
            <person name="De Vos L."/>
            <person name="Wilken P.M."/>
            <person name="Duong T.A."/>
            <person name="Aylward J."/>
            <person name="Coetzee M.P."/>
            <person name="Dadej K."/>
            <person name="De Beer Z.W."/>
            <person name="Findlay W."/>
            <person name="Havenga M."/>
            <person name="Kolarik M."/>
            <person name="Menzies J.G."/>
            <person name="Naidoo K."/>
            <person name="Pochopski O."/>
            <person name="Shoukouhi P."/>
            <person name="Santana Q.C."/>
            <person name="Seifert K.A."/>
            <person name="Soal N."/>
            <person name="Steenkamp E.T."/>
            <person name="Tatham C.T."/>
            <person name="van der Nest M.A."/>
            <person name="Wingfield M.J."/>
        </authorList>
    </citation>
    <scope>NUCLEOTIDE SEQUENCE [LARGE SCALE GENOMIC DNA]</scope>
    <source>
        <strain evidence="10">CMW44962</strain>
    </source>
</reference>
<feature type="transmembrane region" description="Helical" evidence="8">
    <location>
        <begin position="90"/>
        <end position="112"/>
    </location>
</feature>
<protein>
    <submittedName>
        <fullName evidence="10">Alpha/beta hydrolase fold</fullName>
    </submittedName>
</protein>
<dbReference type="GO" id="GO:0016787">
    <property type="term" value="F:hydrolase activity"/>
    <property type="evidence" value="ECO:0007669"/>
    <property type="project" value="UniProtKB-KW"/>
</dbReference>
<dbReference type="InterPro" id="IPR033140">
    <property type="entry name" value="Lipase_GDXG_put_SER_AS"/>
</dbReference>
<dbReference type="FunFam" id="1.20.1250.20:FF:000511">
    <property type="entry name" value="MFS general substrate transporter"/>
    <property type="match status" value="1"/>
</dbReference>
<evidence type="ECO:0000313" key="11">
    <source>
        <dbReference type="Proteomes" id="UP001138500"/>
    </source>
</evidence>
<dbReference type="PROSITE" id="PS01174">
    <property type="entry name" value="LIPASE_GDXG_SER"/>
    <property type="match status" value="1"/>
</dbReference>
<dbReference type="PANTHER" id="PTHR43791">
    <property type="entry name" value="PERMEASE-RELATED"/>
    <property type="match status" value="1"/>
</dbReference>
<feature type="transmembrane region" description="Helical" evidence="8">
    <location>
        <begin position="239"/>
        <end position="260"/>
    </location>
</feature>
<feature type="transmembrane region" description="Helical" evidence="8">
    <location>
        <begin position="514"/>
        <end position="532"/>
    </location>
</feature>
<dbReference type="PANTHER" id="PTHR43791:SF47">
    <property type="entry name" value="MAJOR FACILITATOR SUPERFAMILY (MFS) PROFILE DOMAIN-CONTAINING PROTEIN-RELATED"/>
    <property type="match status" value="1"/>
</dbReference>
<feature type="region of interest" description="Disordered" evidence="7">
    <location>
        <begin position="1"/>
        <end position="32"/>
    </location>
</feature>
<dbReference type="InterPro" id="IPR013094">
    <property type="entry name" value="AB_hydrolase_3"/>
</dbReference>
<comment type="subcellular location">
    <subcellularLocation>
        <location evidence="1">Membrane</location>
        <topology evidence="1">Multi-pass membrane protein</topology>
    </subcellularLocation>
</comment>
<dbReference type="FunFam" id="1.20.1250.20:FF:000409">
    <property type="entry name" value="MFS general substrate transporter"/>
    <property type="match status" value="1"/>
</dbReference>
<dbReference type="SUPFAM" id="SSF53474">
    <property type="entry name" value="alpha/beta-Hydrolases"/>
    <property type="match status" value="1"/>
</dbReference>
<name>A0A9W7SLA0_9PEZI</name>
<feature type="transmembrane region" description="Helical" evidence="8">
    <location>
        <begin position="381"/>
        <end position="402"/>
    </location>
</feature>
<feature type="transmembrane region" description="Helical" evidence="8">
    <location>
        <begin position="440"/>
        <end position="461"/>
    </location>
</feature>
<feature type="transmembrane region" description="Helical" evidence="8">
    <location>
        <begin position="147"/>
        <end position="169"/>
    </location>
</feature>
<dbReference type="Pfam" id="PF07690">
    <property type="entry name" value="MFS_1"/>
    <property type="match status" value="1"/>
</dbReference>
<keyword evidence="5 8" id="KW-0472">Membrane</keyword>
<feature type="domain" description="Alpha/beta hydrolase fold-3" evidence="9">
    <location>
        <begin position="721"/>
        <end position="854"/>
    </location>
</feature>
<feature type="compositionally biased region" description="Basic and acidic residues" evidence="7">
    <location>
        <begin position="876"/>
        <end position="885"/>
    </location>
</feature>
<feature type="transmembrane region" description="Helical" evidence="8">
    <location>
        <begin position="349"/>
        <end position="374"/>
    </location>
</feature>
<evidence type="ECO:0000313" key="10">
    <source>
        <dbReference type="EMBL" id="KAH9821382.1"/>
    </source>
</evidence>
<organism evidence="10 11">
    <name type="scientific">Teratosphaeria destructans</name>
    <dbReference type="NCBI Taxonomy" id="418781"/>
    <lineage>
        <taxon>Eukaryota</taxon>
        <taxon>Fungi</taxon>
        <taxon>Dikarya</taxon>
        <taxon>Ascomycota</taxon>
        <taxon>Pezizomycotina</taxon>
        <taxon>Dothideomycetes</taxon>
        <taxon>Dothideomycetidae</taxon>
        <taxon>Mycosphaerellales</taxon>
        <taxon>Teratosphaeriaceae</taxon>
        <taxon>Teratosphaeria</taxon>
    </lineage>
</organism>
<dbReference type="OrthoDB" id="5570009at2759"/>
<dbReference type="InterPro" id="IPR036259">
    <property type="entry name" value="MFS_trans_sf"/>
</dbReference>
<evidence type="ECO:0000256" key="1">
    <source>
        <dbReference type="ARBA" id="ARBA00004141"/>
    </source>
</evidence>
<dbReference type="InterPro" id="IPR029058">
    <property type="entry name" value="AB_hydrolase_fold"/>
</dbReference>
<dbReference type="Pfam" id="PF07859">
    <property type="entry name" value="Abhydrolase_3"/>
    <property type="match status" value="1"/>
</dbReference>
<evidence type="ECO:0000256" key="6">
    <source>
        <dbReference type="PROSITE-ProRule" id="PRU10038"/>
    </source>
</evidence>
<keyword evidence="10" id="KW-0378">Hydrolase</keyword>
<feature type="compositionally biased region" description="Basic and acidic residues" evidence="7">
    <location>
        <begin position="1"/>
        <end position="13"/>
    </location>
</feature>
<sequence>MEARFNDSTEKVVHVSQLERSSSSESEKTNDTRLDAFTPEQQKAIIRRIDRRLVLTLGFMYCVSLMDRSNLGIAAIAGMAVDLKLKGNRYSIITLIFFISYILLQPPATVILRKVGPRIFLPTITLLWGVTMICFGFVKVWTTMLPLRVLLGIFEAGFFPGCAYLLSCWYPRFELQKRNAVFYLIGSLSSAFSGIMAYGFFQMNGVGDLGRAYGQHYGPTKAHPHAASGTMSGIAGWRWIFIMQGLITVCVGAIGALMIADFPENAARKTRSCAIPFINEQEAAFIVARIEKDRDDAIAEPFNLGKYLRCACDTKIWGFAWIFGLTTTNSYAIAYFLPIILKDGMGFDLAMAECLIAPPYVVAALWMFACAWLGDRYRIRGVFVIFNAMLGIIGLPLLGFAHSNAVRYFGVFLATTACNANIPCILTYQANNIRGQWKRALASATLVGAGGIGGIVGSTVFRTQDEPMYRPGIYATLIASVLIVIITLGLTLKFHRANKRAEADHVLGRPSIRFRKYQVFTVVLLWSIYLSIGDRHGPRPVRKVSEYLTKRLTTWRTVVVFCLSLYVSRNFARVVGLESPEPLANLYTRSYFRATWVTTALDAGFWTAMHMRPKWLKDLASVVFTLYYLVCAEQADEMVRKVRGGLTLEHLRVSWDKPKTPYISAVTKLMRPRALHRVKPRQLRIPRPHNSSYKEPISAWLYYDGRMRDLMNHDKVVLDIPGGGFVAMDPRCHDDKLLAWAARTGLPVLALDYKKAPEYPFPYALNECYDAYHTLITSRGRCIGLEGSTIPKIVLSGDSAGGNLAVGLILMLLQDSPHSSYFPGDRRNQEALPLPEALIAVYPALDMNISNWMTDEQMALIKAPERRRVNKGVLRQKSDDYRRLTPDTPHGSDDEDEGLAMSTSNSLKRTKSSAGHLLGSEKALSESPTTTEPVFEKAASTRKQVPDPKPQPLPTRLAMSSMISYFNDRILSPEMLRSMIILYIGPYGRPDFATDYQLSPVLAPEQLLARFPKVYLLTGERDPLVDDTVIFAGRLRQAHWQKFRERQELGLIPSSERFDENKHVEVNLIPGISHGFLQFVSVYHDGWKYIFQCSRWMKDAFREADAREAETPAAERRSYSDYFTHYSNGHAAKHSRASSFGDEDRPLEMSSISVHAGAADSGRRKAGGRHGRGQIQKYSGRKSPIATRRSLVRLASTEDLMGRRMHGLTGNLMGGSLVEPKTP</sequence>
<dbReference type="Gene3D" id="1.20.1250.20">
    <property type="entry name" value="MFS general substrate transporter like domains"/>
    <property type="match status" value="2"/>
</dbReference>
<feature type="transmembrane region" description="Helical" evidence="8">
    <location>
        <begin position="408"/>
        <end position="428"/>
    </location>
</feature>
<keyword evidence="11" id="KW-1185">Reference proteome</keyword>
<feature type="transmembrane region" description="Helical" evidence="8">
    <location>
        <begin position="119"/>
        <end position="141"/>
    </location>
</feature>
<keyword evidence="2" id="KW-0813">Transport</keyword>
<feature type="transmembrane region" description="Helical" evidence="8">
    <location>
        <begin position="316"/>
        <end position="337"/>
    </location>
</feature>
<evidence type="ECO:0000256" key="4">
    <source>
        <dbReference type="ARBA" id="ARBA00022989"/>
    </source>
</evidence>
<evidence type="ECO:0000259" key="9">
    <source>
        <dbReference type="Pfam" id="PF07859"/>
    </source>
</evidence>
<dbReference type="GO" id="GO:0016020">
    <property type="term" value="C:membrane"/>
    <property type="evidence" value="ECO:0007669"/>
    <property type="project" value="UniProtKB-SubCell"/>
</dbReference>
<dbReference type="SUPFAM" id="SSF103473">
    <property type="entry name" value="MFS general substrate transporter"/>
    <property type="match status" value="1"/>
</dbReference>
<feature type="transmembrane region" description="Helical" evidence="8">
    <location>
        <begin position="473"/>
        <end position="494"/>
    </location>
</feature>
<keyword evidence="4 8" id="KW-1133">Transmembrane helix</keyword>
<dbReference type="InterPro" id="IPR011701">
    <property type="entry name" value="MFS"/>
</dbReference>
<evidence type="ECO:0000256" key="2">
    <source>
        <dbReference type="ARBA" id="ARBA00022448"/>
    </source>
</evidence>
<evidence type="ECO:0000256" key="5">
    <source>
        <dbReference type="ARBA" id="ARBA00023136"/>
    </source>
</evidence>
<proteinExistence type="predicted"/>
<dbReference type="AlphaFoldDB" id="A0A9W7SLA0"/>
<comment type="caution">
    <text evidence="10">The sequence shown here is derived from an EMBL/GenBank/DDBJ whole genome shotgun (WGS) entry which is preliminary data.</text>
</comment>
<gene>
    <name evidence="10" type="ORF">Tdes44962_MAKER04979</name>
</gene>
<feature type="active site" evidence="6">
    <location>
        <position position="799"/>
    </location>
</feature>
<dbReference type="EMBL" id="RIBY02002267">
    <property type="protein sequence ID" value="KAH9821382.1"/>
    <property type="molecule type" value="Genomic_DNA"/>
</dbReference>
<evidence type="ECO:0000256" key="7">
    <source>
        <dbReference type="SAM" id="MobiDB-lite"/>
    </source>
</evidence>
<reference evidence="10 11" key="2">
    <citation type="journal article" date="2021" name="Curr. Genet.">
        <title>Genetic response to nitrogen starvation in the aggressive Eucalyptus foliar pathogen Teratosphaeria destructans.</title>
        <authorList>
            <person name="Havenga M."/>
            <person name="Wingfield B.D."/>
            <person name="Wingfield M.J."/>
            <person name="Dreyer L.L."/>
            <person name="Roets F."/>
            <person name="Aylward J."/>
        </authorList>
    </citation>
    <scope>NUCLEOTIDE SEQUENCE [LARGE SCALE GENOMIC DNA]</scope>
    <source>
        <strain evidence="10">CMW44962</strain>
    </source>
</reference>
<feature type="region of interest" description="Disordered" evidence="7">
    <location>
        <begin position="871"/>
        <end position="953"/>
    </location>
</feature>
<dbReference type="GO" id="GO:0022857">
    <property type="term" value="F:transmembrane transporter activity"/>
    <property type="evidence" value="ECO:0007669"/>
    <property type="project" value="InterPro"/>
</dbReference>
<dbReference type="Gene3D" id="3.40.50.1820">
    <property type="entry name" value="alpha/beta hydrolase"/>
    <property type="match status" value="2"/>
</dbReference>
<feature type="transmembrane region" description="Helical" evidence="8">
    <location>
        <begin position="53"/>
        <end position="78"/>
    </location>
</feature>
<evidence type="ECO:0000256" key="8">
    <source>
        <dbReference type="SAM" id="Phobius"/>
    </source>
</evidence>
<feature type="transmembrane region" description="Helical" evidence="8">
    <location>
        <begin position="181"/>
        <end position="201"/>
    </location>
</feature>